<keyword evidence="4" id="KW-1185">Reference proteome</keyword>
<protein>
    <recommendedName>
        <fullName evidence="2">DUF5009 domain-containing protein</fullName>
    </recommendedName>
</protein>
<feature type="transmembrane region" description="Helical" evidence="1">
    <location>
        <begin position="207"/>
        <end position="229"/>
    </location>
</feature>
<sequence length="369" mass="41495">MKSNAIRLDKNERLLSLDALRGFDMFWITGGSMLAIFIGEETGFDWLAQQMHHVKWAGLRMYDLIFPLFMFIAGVAIPYALISKLEKSIPQKVLLGKVTKRMLILVVLGILYNGALSGDLTNIRYASVLGQIGLAYFFASVIVIYTKSFRSRLYWLVGMLIGYAFIQLFVPVPGVGAGVLTPEGCINGYIDRMLLPGRLHGGVFDPEGLLCIVSATGITLMGSVAGHFLRGQNRTPWQKISLLSIIGIALLVVGLLLHPVYPIIKSAWTTSFNLAAGGISFLLMALFYMIIDVLKWQKWSFYFRVIGMNSIFVYLFVHFIDVSQLTGFLFGWAPEILGDFGQLIWIVGWLAIVWSILYYMYRKQIFLRV</sequence>
<keyword evidence="1" id="KW-1133">Transmembrane helix</keyword>
<comment type="caution">
    <text evidence="3">The sequence shown here is derived from an EMBL/GenBank/DDBJ whole genome shotgun (WGS) entry which is preliminary data.</text>
</comment>
<dbReference type="InterPro" id="IPR032176">
    <property type="entry name" value="DUF5009"/>
</dbReference>
<dbReference type="OrthoDB" id="9788724at2"/>
<evidence type="ECO:0000313" key="4">
    <source>
        <dbReference type="Proteomes" id="UP000036958"/>
    </source>
</evidence>
<reference evidence="4" key="1">
    <citation type="submission" date="2015-07" db="EMBL/GenBank/DDBJ databases">
        <title>Genome sequencing of Sunxiuqinia dokdonensis strain SK.</title>
        <authorList>
            <person name="Ahn S."/>
            <person name="Kim B.-C."/>
        </authorList>
    </citation>
    <scope>NUCLEOTIDE SEQUENCE [LARGE SCALE GENOMIC DNA]</scope>
    <source>
        <strain evidence="4">SK</strain>
    </source>
</reference>
<dbReference type="PATRIC" id="fig|1409788.3.peg.3242"/>
<name>A0A0L8V6M3_9BACT</name>
<keyword evidence="1" id="KW-0472">Membrane</keyword>
<feature type="transmembrane region" description="Helical" evidence="1">
    <location>
        <begin position="340"/>
        <end position="361"/>
    </location>
</feature>
<dbReference type="PANTHER" id="PTHR31061:SF24">
    <property type="entry name" value="LD22376P"/>
    <property type="match status" value="1"/>
</dbReference>
<dbReference type="STRING" id="1409788.NC99_31590"/>
<feature type="transmembrane region" description="Helical" evidence="1">
    <location>
        <begin position="59"/>
        <end position="81"/>
    </location>
</feature>
<dbReference type="RefSeq" id="WP_053185044.1">
    <property type="nucleotide sequence ID" value="NZ_LGIA01000172.1"/>
</dbReference>
<proteinExistence type="predicted"/>
<dbReference type="PANTHER" id="PTHR31061">
    <property type="entry name" value="LD22376P"/>
    <property type="match status" value="1"/>
</dbReference>
<evidence type="ECO:0000259" key="2">
    <source>
        <dbReference type="Pfam" id="PF16401"/>
    </source>
</evidence>
<dbReference type="AlphaFoldDB" id="A0A0L8V6M3"/>
<feature type="transmembrane region" description="Helical" evidence="1">
    <location>
        <begin position="153"/>
        <end position="170"/>
    </location>
</feature>
<feature type="transmembrane region" description="Helical" evidence="1">
    <location>
        <begin position="126"/>
        <end position="146"/>
    </location>
</feature>
<dbReference type="Pfam" id="PF16401">
    <property type="entry name" value="DUF5009"/>
    <property type="match status" value="1"/>
</dbReference>
<dbReference type="Proteomes" id="UP000036958">
    <property type="component" value="Unassembled WGS sequence"/>
</dbReference>
<organism evidence="3 4">
    <name type="scientific">Sunxiuqinia dokdonensis</name>
    <dbReference type="NCBI Taxonomy" id="1409788"/>
    <lineage>
        <taxon>Bacteria</taxon>
        <taxon>Pseudomonadati</taxon>
        <taxon>Bacteroidota</taxon>
        <taxon>Bacteroidia</taxon>
        <taxon>Marinilabiliales</taxon>
        <taxon>Prolixibacteraceae</taxon>
        <taxon>Sunxiuqinia</taxon>
    </lineage>
</organism>
<feature type="transmembrane region" description="Helical" evidence="1">
    <location>
        <begin position="267"/>
        <end position="289"/>
    </location>
</feature>
<dbReference type="EMBL" id="LGIA01000172">
    <property type="protein sequence ID" value="KOH44008.1"/>
    <property type="molecule type" value="Genomic_DNA"/>
</dbReference>
<feature type="transmembrane region" description="Helical" evidence="1">
    <location>
        <begin position="301"/>
        <end position="320"/>
    </location>
</feature>
<feature type="transmembrane region" description="Helical" evidence="1">
    <location>
        <begin position="241"/>
        <end position="261"/>
    </location>
</feature>
<evidence type="ECO:0000256" key="1">
    <source>
        <dbReference type="SAM" id="Phobius"/>
    </source>
</evidence>
<feature type="transmembrane region" description="Helical" evidence="1">
    <location>
        <begin position="20"/>
        <end position="39"/>
    </location>
</feature>
<gene>
    <name evidence="3" type="ORF">NC99_31590</name>
</gene>
<keyword evidence="1" id="KW-0812">Transmembrane</keyword>
<evidence type="ECO:0000313" key="3">
    <source>
        <dbReference type="EMBL" id="KOH44008.1"/>
    </source>
</evidence>
<accession>A0A0L8V6M3</accession>
<feature type="domain" description="DUF5009" evidence="2">
    <location>
        <begin position="16"/>
        <end position="115"/>
    </location>
</feature>
<feature type="transmembrane region" description="Helical" evidence="1">
    <location>
        <begin position="102"/>
        <end position="120"/>
    </location>
</feature>